<gene>
    <name evidence="1" type="ORF">AM2010_1393</name>
</gene>
<dbReference type="EMBL" id="CP011805">
    <property type="protein sequence ID" value="AKM07465.1"/>
    <property type="molecule type" value="Genomic_DNA"/>
</dbReference>
<name>A0A0G3X7B7_9SPHN</name>
<dbReference type="RefSeq" id="WP_047806471.1">
    <property type="nucleotide sequence ID" value="NZ_CP011805.1"/>
</dbReference>
<dbReference type="AlphaFoldDB" id="A0A0G3X7B7"/>
<reference evidence="1 2" key="1">
    <citation type="submission" date="2015-06" db="EMBL/GenBank/DDBJ databases">
        <authorList>
            <person name="Kim K.M."/>
        </authorList>
    </citation>
    <scope>NUCLEOTIDE SEQUENCE [LARGE SCALE GENOMIC DNA]</scope>
    <source>
        <strain evidence="1 2">KCTC 22370</strain>
    </source>
</reference>
<keyword evidence="2" id="KW-1185">Reference proteome</keyword>
<sequence>MRIDPAICALRGDRAAHHAAQSAVEAAAGGWRQSPPVAAVLEELAPYGEGAPLAECPRLRALVRDPAAARAFVDALIAPMIQAMGRQPLAHVPFRHQVVEGMTTLQLAHTGRARLSLVRYEPQTRPQPVTTVSFADGERHELCLTGAARARRVSVKGPHGARADLAFTPLTLFPGRRLRFAARRSSKLVDRTHGGLVLLRLARQAQSPLQSLEYRIADGALVHRAAGDAGESRAELMLAVLCRMGRRDAAPAIEAVLRCGSDSLRWQALREYLALDSGAGFDALAQIADDAADPLAGMAAALRRDLLHRYPQLRRVQAAMPCPA</sequence>
<dbReference type="KEGG" id="amx:AM2010_1393"/>
<dbReference type="STRING" id="543877.AM2010_1393"/>
<dbReference type="PATRIC" id="fig|543877.4.peg.1416"/>
<dbReference type="Proteomes" id="UP000037643">
    <property type="component" value="Chromosome"/>
</dbReference>
<evidence type="ECO:0000313" key="1">
    <source>
        <dbReference type="EMBL" id="AKM07465.1"/>
    </source>
</evidence>
<dbReference type="OrthoDB" id="7594270at2"/>
<protein>
    <submittedName>
        <fullName evidence="1">Uncharacterized protein</fullName>
    </submittedName>
</protein>
<accession>A0A0G3X7B7</accession>
<organism evidence="1 2">
    <name type="scientific">Pelagerythrobacter marensis</name>
    <dbReference type="NCBI Taxonomy" id="543877"/>
    <lineage>
        <taxon>Bacteria</taxon>
        <taxon>Pseudomonadati</taxon>
        <taxon>Pseudomonadota</taxon>
        <taxon>Alphaproteobacteria</taxon>
        <taxon>Sphingomonadales</taxon>
        <taxon>Erythrobacteraceae</taxon>
        <taxon>Pelagerythrobacter</taxon>
    </lineage>
</organism>
<evidence type="ECO:0000313" key="2">
    <source>
        <dbReference type="Proteomes" id="UP000037643"/>
    </source>
</evidence>
<proteinExistence type="predicted"/>